<name>A0A2H9ZUE1_9ASPA</name>
<dbReference type="AlphaFoldDB" id="A0A2H9ZUE1"/>
<evidence type="ECO:0000313" key="1">
    <source>
        <dbReference type="EMBL" id="PKA46906.1"/>
    </source>
</evidence>
<evidence type="ECO:0000313" key="2">
    <source>
        <dbReference type="Proteomes" id="UP000236161"/>
    </source>
</evidence>
<dbReference type="EMBL" id="KZ453763">
    <property type="protein sequence ID" value="PKA46906.1"/>
    <property type="molecule type" value="Genomic_DNA"/>
</dbReference>
<sequence>MGAAPPAAAPPAVQRPQLRRQLLHQLCNASFLCRSVLKVESPEILPKLGLWVHTKLSQWLYDLCQSFPGNG</sequence>
<dbReference type="Proteomes" id="UP000236161">
    <property type="component" value="Unassembled WGS sequence"/>
</dbReference>
<keyword evidence="2" id="KW-1185">Reference proteome</keyword>
<protein>
    <submittedName>
        <fullName evidence="1">Uncharacterized protein</fullName>
    </submittedName>
</protein>
<accession>A0A2H9ZUE1</accession>
<gene>
    <name evidence="1" type="ORF">AXF42_Ash021616</name>
</gene>
<proteinExistence type="predicted"/>
<organism evidence="1 2">
    <name type="scientific">Apostasia shenzhenica</name>
    <dbReference type="NCBI Taxonomy" id="1088818"/>
    <lineage>
        <taxon>Eukaryota</taxon>
        <taxon>Viridiplantae</taxon>
        <taxon>Streptophyta</taxon>
        <taxon>Embryophyta</taxon>
        <taxon>Tracheophyta</taxon>
        <taxon>Spermatophyta</taxon>
        <taxon>Magnoliopsida</taxon>
        <taxon>Liliopsida</taxon>
        <taxon>Asparagales</taxon>
        <taxon>Orchidaceae</taxon>
        <taxon>Apostasioideae</taxon>
        <taxon>Apostasia</taxon>
    </lineage>
</organism>
<reference evidence="1 2" key="1">
    <citation type="journal article" date="2017" name="Nature">
        <title>The Apostasia genome and the evolution of orchids.</title>
        <authorList>
            <person name="Zhang G.Q."/>
            <person name="Liu K.W."/>
            <person name="Li Z."/>
            <person name="Lohaus R."/>
            <person name="Hsiao Y.Y."/>
            <person name="Niu S.C."/>
            <person name="Wang J.Y."/>
            <person name="Lin Y.C."/>
            <person name="Xu Q."/>
            <person name="Chen L.J."/>
            <person name="Yoshida K."/>
            <person name="Fujiwara S."/>
            <person name="Wang Z.W."/>
            <person name="Zhang Y.Q."/>
            <person name="Mitsuda N."/>
            <person name="Wang M."/>
            <person name="Liu G.H."/>
            <person name="Pecoraro L."/>
            <person name="Huang H.X."/>
            <person name="Xiao X.J."/>
            <person name="Lin M."/>
            <person name="Wu X.Y."/>
            <person name="Wu W.L."/>
            <person name="Chen Y.Y."/>
            <person name="Chang S.B."/>
            <person name="Sakamoto S."/>
            <person name="Ohme-Takagi M."/>
            <person name="Yagi M."/>
            <person name="Zeng S.J."/>
            <person name="Shen C.Y."/>
            <person name="Yeh C.M."/>
            <person name="Luo Y.B."/>
            <person name="Tsai W.C."/>
            <person name="Van de Peer Y."/>
            <person name="Liu Z.J."/>
        </authorList>
    </citation>
    <scope>NUCLEOTIDE SEQUENCE [LARGE SCALE GENOMIC DNA]</scope>
    <source>
        <strain evidence="2">cv. Shenzhen</strain>
        <tissue evidence="1">Stem</tissue>
    </source>
</reference>